<reference evidence="1 2" key="1">
    <citation type="submission" date="2016-04" db="EMBL/GenBank/DDBJ databases">
        <title>Genome analyses suggest a sexual origin of heterokaryosis in a supposedly ancient asexual fungus.</title>
        <authorList>
            <person name="Ropars J."/>
            <person name="Sedzielewska K."/>
            <person name="Noel J."/>
            <person name="Charron P."/>
            <person name="Farinelli L."/>
            <person name="Marton T."/>
            <person name="Kruger M."/>
            <person name="Pelin A."/>
            <person name="Brachmann A."/>
            <person name="Corradi N."/>
        </authorList>
    </citation>
    <scope>NUCLEOTIDE SEQUENCE [LARGE SCALE GENOMIC DNA]</scope>
    <source>
        <strain evidence="1 2">A5</strain>
    </source>
</reference>
<dbReference type="AlphaFoldDB" id="A0A2N0PCT2"/>
<name>A0A2N0PCT2_9GLOM</name>
<protein>
    <submittedName>
        <fullName evidence="1">Uncharacterized protein</fullName>
    </submittedName>
</protein>
<sequence length="110" mass="12728">MTDLIHTSPNNNAAKSGKISSGIIIIFVYIVTVFPDEDYIRVLAKGLWSRKFSKYFNCNITQYFRMKNMTGLWDLVFPDEKHDRTLEIRQGRCFQTKNMTGLWNLDKGGG</sequence>
<evidence type="ECO:0000313" key="1">
    <source>
        <dbReference type="EMBL" id="PKC04623.1"/>
    </source>
</evidence>
<organism evidence="1 2">
    <name type="scientific">Rhizophagus irregularis</name>
    <dbReference type="NCBI Taxonomy" id="588596"/>
    <lineage>
        <taxon>Eukaryota</taxon>
        <taxon>Fungi</taxon>
        <taxon>Fungi incertae sedis</taxon>
        <taxon>Mucoromycota</taxon>
        <taxon>Glomeromycotina</taxon>
        <taxon>Glomeromycetes</taxon>
        <taxon>Glomerales</taxon>
        <taxon>Glomeraceae</taxon>
        <taxon>Rhizophagus</taxon>
    </lineage>
</organism>
<gene>
    <name evidence="1" type="ORF">RhiirA5_379252</name>
</gene>
<dbReference type="Proteomes" id="UP000232722">
    <property type="component" value="Unassembled WGS sequence"/>
</dbReference>
<dbReference type="EMBL" id="LLXJ01000980">
    <property type="protein sequence ID" value="PKC04623.1"/>
    <property type="molecule type" value="Genomic_DNA"/>
</dbReference>
<accession>A0A2N0PCT2</accession>
<reference evidence="1 2" key="2">
    <citation type="submission" date="2017-09" db="EMBL/GenBank/DDBJ databases">
        <title>Extensive intraspecific genome diversity in a model arbuscular mycorrhizal fungus.</title>
        <authorList>
            <person name="Chen E.C."/>
            <person name="Morin E."/>
            <person name="Beaudet D."/>
            <person name="Noel J."/>
            <person name="Ndikumana S."/>
            <person name="Charron P."/>
            <person name="St-Onge C."/>
            <person name="Giorgi J."/>
            <person name="Grigoriev I.V."/>
            <person name="Roux C."/>
            <person name="Martin F.M."/>
            <person name="Corradi N."/>
        </authorList>
    </citation>
    <scope>NUCLEOTIDE SEQUENCE [LARGE SCALE GENOMIC DNA]</scope>
    <source>
        <strain evidence="1 2">A5</strain>
    </source>
</reference>
<proteinExistence type="predicted"/>
<evidence type="ECO:0000313" key="2">
    <source>
        <dbReference type="Proteomes" id="UP000232722"/>
    </source>
</evidence>
<comment type="caution">
    <text evidence="1">The sequence shown here is derived from an EMBL/GenBank/DDBJ whole genome shotgun (WGS) entry which is preliminary data.</text>
</comment>